<evidence type="ECO:0000313" key="4">
    <source>
        <dbReference type="Proteomes" id="UP001212821"/>
    </source>
</evidence>
<sequence length="312" mass="33400">MVPGTPLPVLSRGRSVALAGDYHRLCGLCPVLRLRLLDPTEDDPSAADGWYSGTQLATDERVLAAALAGEEARIAAEHGRAPRPHVTASRLLHHYVWSACLLIAGPWHLARRVPVVDPADLWLHAPTGALALRPGGHVTRPGDDELRAELRSAVVTHLEPVLAAFAGPTRRRDRALWGMVTDDLASAVWYLGRMLDAQDGHGVQDGHGGHGVQDAQDAQDAQDRQDGQGGQGAKDMASVGEDAAVAAASALLPGGTLPLPGAADFRRLRTPDGRDHHTRTRLGCCLYYAVKPEAVACLTCPRTGDEERLRRF</sequence>
<dbReference type="Pfam" id="PF11575">
    <property type="entry name" value="FhuF_C"/>
    <property type="match status" value="1"/>
</dbReference>
<feature type="domain" description="Ferric siderophore reductase C-terminal" evidence="2">
    <location>
        <begin position="281"/>
        <end position="302"/>
    </location>
</feature>
<dbReference type="EMBL" id="CP115450">
    <property type="protein sequence ID" value="WBP85934.1"/>
    <property type="molecule type" value="Genomic_DNA"/>
</dbReference>
<evidence type="ECO:0000259" key="2">
    <source>
        <dbReference type="Pfam" id="PF11575"/>
    </source>
</evidence>
<dbReference type="RefSeq" id="WP_270142268.1">
    <property type="nucleotide sequence ID" value="NZ_CP115450.1"/>
</dbReference>
<reference evidence="4" key="1">
    <citation type="submission" date="2022-12" db="EMBL/GenBank/DDBJ databases">
        <authorList>
            <person name="Mo P."/>
        </authorList>
    </citation>
    <scope>NUCLEOTIDE SEQUENCE [LARGE SCALE GENOMIC DNA]</scope>
    <source>
        <strain evidence="4">HUAS 3-15</strain>
    </source>
</reference>
<gene>
    <name evidence="3" type="ORF">O1G21_08800</name>
</gene>
<evidence type="ECO:0000313" key="3">
    <source>
        <dbReference type="EMBL" id="WBP85934.1"/>
    </source>
</evidence>
<name>A0ABY7PZY7_9ACTN</name>
<keyword evidence="4" id="KW-1185">Reference proteome</keyword>
<proteinExistence type="predicted"/>
<feature type="region of interest" description="Disordered" evidence="1">
    <location>
        <begin position="201"/>
        <end position="238"/>
    </location>
</feature>
<evidence type="ECO:0000256" key="1">
    <source>
        <dbReference type="SAM" id="MobiDB-lite"/>
    </source>
</evidence>
<organism evidence="3 4">
    <name type="scientific">Kitasatospora cathayae</name>
    <dbReference type="NCBI Taxonomy" id="3004092"/>
    <lineage>
        <taxon>Bacteria</taxon>
        <taxon>Bacillati</taxon>
        <taxon>Actinomycetota</taxon>
        <taxon>Actinomycetes</taxon>
        <taxon>Kitasatosporales</taxon>
        <taxon>Streptomycetaceae</taxon>
        <taxon>Kitasatospora</taxon>
    </lineage>
</organism>
<accession>A0ABY7PZY7</accession>
<dbReference type="InterPro" id="IPR024726">
    <property type="entry name" value="FhuF_C"/>
</dbReference>
<dbReference type="Proteomes" id="UP001212821">
    <property type="component" value="Chromosome"/>
</dbReference>
<protein>
    <submittedName>
        <fullName evidence="3">(2Fe-2S)-binding protein</fullName>
    </submittedName>
</protein>